<dbReference type="InterPro" id="IPR012675">
    <property type="entry name" value="Beta-grasp_dom_sf"/>
</dbReference>
<dbReference type="Gene3D" id="3.10.20.30">
    <property type="match status" value="1"/>
</dbReference>
<dbReference type="Pfam" id="PF00111">
    <property type="entry name" value="Fer2"/>
    <property type="match status" value="1"/>
</dbReference>
<dbReference type="SUPFAM" id="SSF63380">
    <property type="entry name" value="Riboflavin synthase domain-like"/>
    <property type="match status" value="1"/>
</dbReference>
<evidence type="ECO:0000259" key="1">
    <source>
        <dbReference type="PROSITE" id="PS51085"/>
    </source>
</evidence>
<dbReference type="PANTHER" id="PTHR42815:SF2">
    <property type="entry name" value="FAD-BINDING, PUTATIVE (AFU_ORTHOLOGUE AFUA_6G07600)-RELATED"/>
    <property type="match status" value="1"/>
</dbReference>
<proteinExistence type="predicted"/>
<dbReference type="PANTHER" id="PTHR42815">
    <property type="entry name" value="FAD-BINDING, PUTATIVE (AFU_ORTHOLOGUE AFUA_6G07600)-RELATED"/>
    <property type="match status" value="1"/>
</dbReference>
<sequence length="711" mass="77003">MKEQRQVFHAGERRVQARAGVPEHYLEQVAPYVRDRLPEQHVAFFASLPVLFMGVPDSDGWPWAVVSFAPPGQLCDATPGELQVHARPALEDLLGLDFTPGTKVGVLGLDLATRRRNRLNGTLLFPDAVADIAPDGLRIGVDQSFGNCPQYIQQREIDWASEQAKSLASLEVALNDEVSRALLAQADTFFIATRAGELDDAAPNGVDVSHRGGRPGFLYMNADGSLSFPDFAGNRFFNTLGNIELDSRVSLLIPDFLTGEVLLLKGHARVDWNPQRAALVEGAERIVDVLPEQVLHVENALPAPGRLIERSPSLALTGDWPATRDEPTTLRRLRVIDKVRESDTITSFYLTPWPQAGQDRESAEIAAYQAGQFLTLRLASTPQYSLSSGEIAVMRSYSLSQAWRAGQNAYRISVRRDPKGLASRLLHDEFAVGDVLEATPPAGDFVLHASSAPIVLLSSGVGITPMIAMLEALVQQAEAGHPPLGEVAFVHAARNGRELAFLDTLERWSRVHAWLQVHIALSRPSKADLVAGRHQLVGRLELASLAGNLPGLALSHVYLCGSEGFMRTQYAALMTLGLPRAQLHHEFFGLGSLEEGEATAVALSADFQASLPENAQVTFTPRVAPGQPLSSDADITRQWTPEQGNLLELAEQSGVNAISSCRSGRCGSCALRLVEGQVQYPEPPQAAVAQGQVLMCCAYPAGEAPLVIQTL</sequence>
<dbReference type="PROSITE" id="PS51085">
    <property type="entry name" value="2FE2S_FER_2"/>
    <property type="match status" value="1"/>
</dbReference>
<dbReference type="InterPro" id="IPR017938">
    <property type="entry name" value="Riboflavin_synthase-like_b-brl"/>
</dbReference>
<dbReference type="CDD" id="cd00207">
    <property type="entry name" value="fer2"/>
    <property type="match status" value="1"/>
</dbReference>
<accession>A0ABU9GBW5</accession>
<dbReference type="SUPFAM" id="SSF50475">
    <property type="entry name" value="FMN-binding split barrel"/>
    <property type="match status" value="1"/>
</dbReference>
<dbReference type="PROSITE" id="PS51384">
    <property type="entry name" value="FAD_FR"/>
    <property type="match status" value="1"/>
</dbReference>
<protein>
    <submittedName>
        <fullName evidence="3">2Fe-2S iron-sulfur cluster-binding protein</fullName>
    </submittedName>
</protein>
<feature type="domain" description="2Fe-2S ferredoxin-type" evidence="1">
    <location>
        <begin position="615"/>
        <end position="711"/>
    </location>
</feature>
<dbReference type="Pfam" id="PF00175">
    <property type="entry name" value="NAD_binding_1"/>
    <property type="match status" value="1"/>
</dbReference>
<dbReference type="RefSeq" id="WP_341541920.1">
    <property type="nucleotide sequence ID" value="NZ_JBAKAP010000003.1"/>
</dbReference>
<dbReference type="InterPro" id="IPR017927">
    <property type="entry name" value="FAD-bd_FR_type"/>
</dbReference>
<dbReference type="InterPro" id="IPR001041">
    <property type="entry name" value="2Fe-2S_ferredoxin-type"/>
</dbReference>
<dbReference type="InterPro" id="IPR039261">
    <property type="entry name" value="FNR_nucleotide-bd"/>
</dbReference>
<evidence type="ECO:0000259" key="2">
    <source>
        <dbReference type="PROSITE" id="PS51384"/>
    </source>
</evidence>
<dbReference type="InterPro" id="IPR006058">
    <property type="entry name" value="2Fe2S_fd_BS"/>
</dbReference>
<dbReference type="InterPro" id="IPR012349">
    <property type="entry name" value="Split_barrel_FMN-bd"/>
</dbReference>
<feature type="domain" description="FAD-binding FR-type" evidence="2">
    <location>
        <begin position="328"/>
        <end position="448"/>
    </location>
</feature>
<dbReference type="SUPFAM" id="SSF52343">
    <property type="entry name" value="Ferredoxin reductase-like, C-terminal NADP-linked domain"/>
    <property type="match status" value="1"/>
</dbReference>
<evidence type="ECO:0000313" key="4">
    <source>
        <dbReference type="Proteomes" id="UP001378242"/>
    </source>
</evidence>
<evidence type="ECO:0000313" key="3">
    <source>
        <dbReference type="EMBL" id="MEL0615961.1"/>
    </source>
</evidence>
<dbReference type="CDD" id="cd06184">
    <property type="entry name" value="flavohem_like_fad_nad_binding"/>
    <property type="match status" value="1"/>
</dbReference>
<keyword evidence="4" id="KW-1185">Reference proteome</keyword>
<comment type="caution">
    <text evidence="3">The sequence shown here is derived from an EMBL/GenBank/DDBJ whole genome shotgun (WGS) entry which is preliminary data.</text>
</comment>
<dbReference type="PROSITE" id="PS00197">
    <property type="entry name" value="2FE2S_FER_1"/>
    <property type="match status" value="1"/>
</dbReference>
<reference evidence="3 4" key="1">
    <citation type="submission" date="2024-02" db="EMBL/GenBank/DDBJ databases">
        <title>Bacteria isolated from the canopy kelp, Nereocystis luetkeana.</title>
        <authorList>
            <person name="Pfister C.A."/>
            <person name="Younker I.T."/>
            <person name="Light S.H."/>
        </authorList>
    </citation>
    <scope>NUCLEOTIDE SEQUENCE [LARGE SCALE GENOMIC DNA]</scope>
    <source>
        <strain evidence="3 4">TI.5.07</strain>
    </source>
</reference>
<dbReference type="Gene3D" id="2.40.30.10">
    <property type="entry name" value="Translation factors"/>
    <property type="match status" value="1"/>
</dbReference>
<organism evidence="3 4">
    <name type="scientific">Cobetia marina</name>
    <name type="common">Deleya marina</name>
    <dbReference type="NCBI Taxonomy" id="28258"/>
    <lineage>
        <taxon>Bacteria</taxon>
        <taxon>Pseudomonadati</taxon>
        <taxon>Pseudomonadota</taxon>
        <taxon>Gammaproteobacteria</taxon>
        <taxon>Oceanospirillales</taxon>
        <taxon>Halomonadaceae</taxon>
        <taxon>Cobetia</taxon>
    </lineage>
</organism>
<gene>
    <name evidence="3" type="ORF">V6243_03890</name>
</gene>
<dbReference type="Gene3D" id="2.30.110.10">
    <property type="entry name" value="Electron Transport, Fmn-binding Protein, Chain A"/>
    <property type="match status" value="1"/>
</dbReference>
<dbReference type="EMBL" id="JBAKAP010000003">
    <property type="protein sequence ID" value="MEL0615961.1"/>
    <property type="molecule type" value="Genomic_DNA"/>
</dbReference>
<dbReference type="InterPro" id="IPR036010">
    <property type="entry name" value="2Fe-2S_ferredoxin-like_sf"/>
</dbReference>
<dbReference type="Gene3D" id="3.40.50.80">
    <property type="entry name" value="Nucleotide-binding domain of ferredoxin-NADP reductase (FNR) module"/>
    <property type="match status" value="1"/>
</dbReference>
<name>A0ABU9GBW5_COBMA</name>
<dbReference type="InterPro" id="IPR001433">
    <property type="entry name" value="OxRdtase_FAD/NAD-bd"/>
</dbReference>
<dbReference type="SUPFAM" id="SSF54292">
    <property type="entry name" value="2Fe-2S ferredoxin-like"/>
    <property type="match status" value="1"/>
</dbReference>
<dbReference type="Proteomes" id="UP001378242">
    <property type="component" value="Unassembled WGS sequence"/>
</dbReference>